<keyword evidence="1 2" id="KW-0727">SH2 domain</keyword>
<name>A0A267DFS0_9PLAT</name>
<dbReference type="OrthoDB" id="10013007at2759"/>
<dbReference type="PROSITE" id="PS01179">
    <property type="entry name" value="PID"/>
    <property type="match status" value="1"/>
</dbReference>
<dbReference type="Pfam" id="PF00017">
    <property type="entry name" value="SH2"/>
    <property type="match status" value="1"/>
</dbReference>
<evidence type="ECO:0000313" key="6">
    <source>
        <dbReference type="EMBL" id="PAA47996.1"/>
    </source>
</evidence>
<feature type="compositionally biased region" description="Basic residues" evidence="3">
    <location>
        <begin position="164"/>
        <end position="174"/>
    </location>
</feature>
<reference evidence="6 7" key="1">
    <citation type="submission" date="2017-06" db="EMBL/GenBank/DDBJ databases">
        <title>A platform for efficient transgenesis in Macrostomum lignano, a flatworm model organism for stem cell research.</title>
        <authorList>
            <person name="Berezikov E."/>
        </authorList>
    </citation>
    <scope>NUCLEOTIDE SEQUENCE [LARGE SCALE GENOMIC DNA]</scope>
    <source>
        <strain evidence="6">DV1</strain>
        <tissue evidence="6">Whole organism</tissue>
    </source>
</reference>
<dbReference type="PROSITE" id="PS50001">
    <property type="entry name" value="SH2"/>
    <property type="match status" value="1"/>
</dbReference>
<dbReference type="SMART" id="SM00252">
    <property type="entry name" value="SH2"/>
    <property type="match status" value="1"/>
</dbReference>
<dbReference type="CDD" id="cd00173">
    <property type="entry name" value="SH2"/>
    <property type="match status" value="1"/>
</dbReference>
<keyword evidence="7" id="KW-1185">Reference proteome</keyword>
<dbReference type="InterPro" id="IPR036860">
    <property type="entry name" value="SH2_dom_sf"/>
</dbReference>
<feature type="domain" description="SH2" evidence="5">
    <location>
        <begin position="291"/>
        <end position="386"/>
    </location>
</feature>
<gene>
    <name evidence="6" type="ORF">BOX15_Mlig002738g1</name>
</gene>
<dbReference type="EMBL" id="NIVC01004267">
    <property type="protein sequence ID" value="PAA47996.1"/>
    <property type="molecule type" value="Genomic_DNA"/>
</dbReference>
<evidence type="ECO:0000313" key="7">
    <source>
        <dbReference type="Proteomes" id="UP000215902"/>
    </source>
</evidence>
<evidence type="ECO:0000256" key="1">
    <source>
        <dbReference type="ARBA" id="ARBA00022999"/>
    </source>
</evidence>
<evidence type="ECO:0000259" key="5">
    <source>
        <dbReference type="PROSITE" id="PS50001"/>
    </source>
</evidence>
<feature type="compositionally biased region" description="Polar residues" evidence="3">
    <location>
        <begin position="270"/>
        <end position="286"/>
    </location>
</feature>
<dbReference type="Pfam" id="PF00640">
    <property type="entry name" value="PID"/>
    <property type="match status" value="1"/>
</dbReference>
<feature type="compositionally biased region" description="Pro residues" evidence="3">
    <location>
        <begin position="248"/>
        <end position="258"/>
    </location>
</feature>
<dbReference type="PANTHER" id="PTHR15832:SF2">
    <property type="entry name" value="SH2 DOMAIN-CONTAINING PROTEIN"/>
    <property type="match status" value="1"/>
</dbReference>
<dbReference type="AlphaFoldDB" id="A0A267DFS0"/>
<feature type="region of interest" description="Disordered" evidence="3">
    <location>
        <begin position="217"/>
        <end position="286"/>
    </location>
</feature>
<feature type="region of interest" description="Disordered" evidence="3">
    <location>
        <begin position="157"/>
        <end position="176"/>
    </location>
</feature>
<accession>A0A267DFS0</accession>
<evidence type="ECO:0008006" key="8">
    <source>
        <dbReference type="Google" id="ProtNLM"/>
    </source>
</evidence>
<dbReference type="InterPro" id="IPR000980">
    <property type="entry name" value="SH2"/>
</dbReference>
<proteinExistence type="predicted"/>
<comment type="caution">
    <text evidence="6">The sequence shown here is derived from an EMBL/GenBank/DDBJ whole genome shotgun (WGS) entry which is preliminary data.</text>
</comment>
<dbReference type="InterPro" id="IPR006020">
    <property type="entry name" value="PTB/PI_dom"/>
</dbReference>
<feature type="domain" description="PID" evidence="4">
    <location>
        <begin position="79"/>
        <end position="142"/>
    </location>
</feature>
<dbReference type="PANTHER" id="PTHR15832">
    <property type="entry name" value="SHC (SRC HOMOLOGY DOMAIN C-TERMINAL) ADAPTOR HOMOLOG"/>
    <property type="match status" value="1"/>
</dbReference>
<dbReference type="SUPFAM" id="SSF55550">
    <property type="entry name" value="SH2 domain"/>
    <property type="match status" value="1"/>
</dbReference>
<sequence>MRRNRDCLIPDSCVQQQLRTADSVRYVRHVATFPVTTGSSVQLPTSLPAASDGQPVQLRISYLGIDIYSTSNQSTSADQLLSTHPLRRISMASCDPDRSLFAFSAREAAGGGRSTPALCRVFATESPRAARELSSLIGACFEHALLVAEKEKFKSESAAEAARKPHRQKQKHWQKQQQQQSIEQLSQYVVKPKPIPAPRSIGGGQVNSNSYVASPVAGRSVHSAQQQQPPPLPTRYDSLQCRPCEFEVPPPPPLPPDAIPKAETVDQRQAEPQSLSDEMESDSGSGQSWWWYQPELPREAAYKLLAGRPVGSFLVRNSASHPNCYALSVCVPHQKQQALSHYLIQCTARGVKLKGLSKEWPNLHSLICHLSVIPELLPCPLLLQPPPSVQQQKQQQRPSHHRLSEPRPECEPAAAGDAKSFSEYFGQASEPGDYQRLTDFNSMLVTNLRLL</sequence>
<feature type="region of interest" description="Disordered" evidence="3">
    <location>
        <begin position="387"/>
        <end position="417"/>
    </location>
</feature>
<evidence type="ECO:0000259" key="4">
    <source>
        <dbReference type="PROSITE" id="PS01179"/>
    </source>
</evidence>
<protein>
    <recommendedName>
        <fullName evidence="8">SH2 domain-containing protein</fullName>
    </recommendedName>
</protein>
<dbReference type="Proteomes" id="UP000215902">
    <property type="component" value="Unassembled WGS sequence"/>
</dbReference>
<organism evidence="6 7">
    <name type="scientific">Macrostomum lignano</name>
    <dbReference type="NCBI Taxonomy" id="282301"/>
    <lineage>
        <taxon>Eukaryota</taxon>
        <taxon>Metazoa</taxon>
        <taxon>Spiralia</taxon>
        <taxon>Lophotrochozoa</taxon>
        <taxon>Platyhelminthes</taxon>
        <taxon>Rhabditophora</taxon>
        <taxon>Macrostomorpha</taxon>
        <taxon>Macrostomida</taxon>
        <taxon>Macrostomidae</taxon>
        <taxon>Macrostomum</taxon>
    </lineage>
</organism>
<evidence type="ECO:0000256" key="3">
    <source>
        <dbReference type="SAM" id="MobiDB-lite"/>
    </source>
</evidence>
<dbReference type="Gene3D" id="3.30.505.10">
    <property type="entry name" value="SH2 domain"/>
    <property type="match status" value="1"/>
</dbReference>
<dbReference type="SUPFAM" id="SSF50729">
    <property type="entry name" value="PH domain-like"/>
    <property type="match status" value="1"/>
</dbReference>
<evidence type="ECO:0000256" key="2">
    <source>
        <dbReference type="PROSITE-ProRule" id="PRU00191"/>
    </source>
</evidence>
<dbReference type="Gene3D" id="2.30.29.30">
    <property type="entry name" value="Pleckstrin-homology domain (PH domain)/Phosphotyrosine-binding domain (PTB)"/>
    <property type="match status" value="1"/>
</dbReference>
<dbReference type="InterPro" id="IPR011993">
    <property type="entry name" value="PH-like_dom_sf"/>
</dbReference>